<evidence type="ECO:0000313" key="11">
    <source>
        <dbReference type="Proteomes" id="UP000609879"/>
    </source>
</evidence>
<comment type="caution">
    <text evidence="10">The sequence shown here is derived from an EMBL/GenBank/DDBJ whole genome shotgun (WGS) entry which is preliminary data.</text>
</comment>
<keyword evidence="4 7" id="KW-0812">Transmembrane</keyword>
<keyword evidence="11" id="KW-1185">Reference proteome</keyword>
<evidence type="ECO:0000256" key="6">
    <source>
        <dbReference type="ARBA" id="ARBA00023136"/>
    </source>
</evidence>
<dbReference type="RefSeq" id="WP_203768387.1">
    <property type="nucleotide sequence ID" value="NZ_BAAABO010000050.1"/>
</dbReference>
<evidence type="ECO:0000256" key="7">
    <source>
        <dbReference type="RuleBase" id="RU363032"/>
    </source>
</evidence>
<feature type="transmembrane region" description="Helical" evidence="7">
    <location>
        <begin position="170"/>
        <end position="196"/>
    </location>
</feature>
<keyword evidence="3" id="KW-1003">Cell membrane</keyword>
<feature type="transmembrane region" description="Helical" evidence="7">
    <location>
        <begin position="129"/>
        <end position="150"/>
    </location>
</feature>
<dbReference type="Gene3D" id="1.10.3720.10">
    <property type="entry name" value="MetI-like"/>
    <property type="match status" value="1"/>
</dbReference>
<evidence type="ECO:0000256" key="8">
    <source>
        <dbReference type="SAM" id="MobiDB-lite"/>
    </source>
</evidence>
<dbReference type="SUPFAM" id="SSF161098">
    <property type="entry name" value="MetI-like"/>
    <property type="match status" value="1"/>
</dbReference>
<organism evidence="10 11">
    <name type="scientific">Paractinoplanes deccanensis</name>
    <dbReference type="NCBI Taxonomy" id="113561"/>
    <lineage>
        <taxon>Bacteria</taxon>
        <taxon>Bacillati</taxon>
        <taxon>Actinomycetota</taxon>
        <taxon>Actinomycetes</taxon>
        <taxon>Micromonosporales</taxon>
        <taxon>Micromonosporaceae</taxon>
        <taxon>Paractinoplanes</taxon>
    </lineage>
</organism>
<feature type="domain" description="ABC transmembrane type-1" evidence="9">
    <location>
        <begin position="92"/>
        <end position="300"/>
    </location>
</feature>
<comment type="subcellular location">
    <subcellularLocation>
        <location evidence="1 7">Cell membrane</location>
        <topology evidence="1 7">Multi-pass membrane protein</topology>
    </subcellularLocation>
</comment>
<feature type="region of interest" description="Disordered" evidence="8">
    <location>
        <begin position="1"/>
        <end position="20"/>
    </location>
</feature>
<dbReference type="PANTHER" id="PTHR30193:SF37">
    <property type="entry name" value="INNER MEMBRANE ABC TRANSPORTER PERMEASE PROTEIN YCJO"/>
    <property type="match status" value="1"/>
</dbReference>
<evidence type="ECO:0000256" key="5">
    <source>
        <dbReference type="ARBA" id="ARBA00022989"/>
    </source>
</evidence>
<name>A0ABQ3Y8D8_9ACTN</name>
<evidence type="ECO:0000259" key="9">
    <source>
        <dbReference type="PROSITE" id="PS50928"/>
    </source>
</evidence>
<feature type="transmembrane region" description="Helical" evidence="7">
    <location>
        <begin position="284"/>
        <end position="304"/>
    </location>
</feature>
<accession>A0ABQ3Y8D8</accession>
<dbReference type="PROSITE" id="PS50928">
    <property type="entry name" value="ABC_TM1"/>
    <property type="match status" value="1"/>
</dbReference>
<dbReference type="CDD" id="cd06261">
    <property type="entry name" value="TM_PBP2"/>
    <property type="match status" value="1"/>
</dbReference>
<feature type="transmembrane region" description="Helical" evidence="7">
    <location>
        <begin position="96"/>
        <end position="117"/>
    </location>
</feature>
<comment type="similarity">
    <text evidence="7">Belongs to the binding-protein-dependent transport system permease family.</text>
</comment>
<protein>
    <submittedName>
        <fullName evidence="10">Sugar ABC transporter permease</fullName>
    </submittedName>
</protein>
<evidence type="ECO:0000256" key="1">
    <source>
        <dbReference type="ARBA" id="ARBA00004651"/>
    </source>
</evidence>
<sequence length="309" mass="34151">MAADLAVREQAGTKQRAAGRPRRTGALTPYLYVLPYFAVFATFVLAPAVYGLWISLHDWDYLLPGKPFVGLDNYQALFDSSSAVFDFFWESMSATGIFTVLSVPLLLAVPLLIALMLNRSFPGRTFFRAVYFAPYVLGVAVIGVLWRFLLDPNLGLVNAILPGSAPWTTALPWAWISLVGVTVWWTLGFNAVIYLAGLQDIPRELYEAARIDGGGKWAEFRHVTLPGLRPVLLFVVVNTILLSANMFGQSYLITQGAPGTETRTAIMYIAQVGLRDYKMGSAAAMSYLLTVCLLIISAFVFRLFREKDA</sequence>
<dbReference type="EMBL" id="BOMI01000095">
    <property type="protein sequence ID" value="GID76253.1"/>
    <property type="molecule type" value="Genomic_DNA"/>
</dbReference>
<evidence type="ECO:0000256" key="3">
    <source>
        <dbReference type="ARBA" id="ARBA00022475"/>
    </source>
</evidence>
<keyword evidence="6 7" id="KW-0472">Membrane</keyword>
<evidence type="ECO:0000256" key="2">
    <source>
        <dbReference type="ARBA" id="ARBA00022448"/>
    </source>
</evidence>
<feature type="transmembrane region" description="Helical" evidence="7">
    <location>
        <begin position="231"/>
        <end position="253"/>
    </location>
</feature>
<proteinExistence type="inferred from homology"/>
<keyword evidence="2 7" id="KW-0813">Transport</keyword>
<dbReference type="Pfam" id="PF00528">
    <property type="entry name" value="BPD_transp_1"/>
    <property type="match status" value="1"/>
</dbReference>
<keyword evidence="5 7" id="KW-1133">Transmembrane helix</keyword>
<dbReference type="InterPro" id="IPR051393">
    <property type="entry name" value="ABC_transporter_permease"/>
</dbReference>
<reference evidence="10 11" key="1">
    <citation type="submission" date="2021-01" db="EMBL/GenBank/DDBJ databases">
        <title>Whole genome shotgun sequence of Actinoplanes deccanensis NBRC 13994.</title>
        <authorList>
            <person name="Komaki H."/>
            <person name="Tamura T."/>
        </authorList>
    </citation>
    <scope>NUCLEOTIDE SEQUENCE [LARGE SCALE GENOMIC DNA]</scope>
    <source>
        <strain evidence="10 11">NBRC 13994</strain>
    </source>
</reference>
<evidence type="ECO:0000256" key="4">
    <source>
        <dbReference type="ARBA" id="ARBA00022692"/>
    </source>
</evidence>
<gene>
    <name evidence="10" type="ORF">Ade02nite_48940</name>
</gene>
<evidence type="ECO:0000313" key="10">
    <source>
        <dbReference type="EMBL" id="GID76253.1"/>
    </source>
</evidence>
<dbReference type="Proteomes" id="UP000609879">
    <property type="component" value="Unassembled WGS sequence"/>
</dbReference>
<dbReference type="PANTHER" id="PTHR30193">
    <property type="entry name" value="ABC TRANSPORTER PERMEASE PROTEIN"/>
    <property type="match status" value="1"/>
</dbReference>
<dbReference type="InterPro" id="IPR035906">
    <property type="entry name" value="MetI-like_sf"/>
</dbReference>
<dbReference type="InterPro" id="IPR000515">
    <property type="entry name" value="MetI-like"/>
</dbReference>
<feature type="transmembrane region" description="Helical" evidence="7">
    <location>
        <begin position="30"/>
        <end position="53"/>
    </location>
</feature>